<name>A0A9N7UUC7_PLEPL</name>
<comment type="caution">
    <text evidence="2">The sequence shown here is derived from an EMBL/GenBank/DDBJ whole genome shotgun (WGS) entry which is preliminary data.</text>
</comment>
<sequence length="143" mass="16123">MIYALLESINQTACHPAPPGKESRNRQSLSSRGEGSRKESQIFIEQCTRIHFSPVTFNNSCFSEEHFGNLLQRVRLSSAAFGTSSIAEASPAPLEWGCLSLQQKTSSPRPPARRQRDEETEYQLIPLIQGRLRHSSVKRCEIH</sequence>
<evidence type="ECO:0000313" key="3">
    <source>
        <dbReference type="Proteomes" id="UP001153269"/>
    </source>
</evidence>
<proteinExistence type="predicted"/>
<dbReference type="AlphaFoldDB" id="A0A9N7UUC7"/>
<dbReference type="EMBL" id="CADEAL010001968">
    <property type="protein sequence ID" value="CAB1436979.1"/>
    <property type="molecule type" value="Genomic_DNA"/>
</dbReference>
<reference evidence="2" key="1">
    <citation type="submission" date="2020-03" db="EMBL/GenBank/DDBJ databases">
        <authorList>
            <person name="Weist P."/>
        </authorList>
    </citation>
    <scope>NUCLEOTIDE SEQUENCE</scope>
</reference>
<evidence type="ECO:0000256" key="1">
    <source>
        <dbReference type="SAM" id="MobiDB-lite"/>
    </source>
</evidence>
<gene>
    <name evidence="2" type="ORF">PLEPLA_LOCUS25012</name>
</gene>
<evidence type="ECO:0000313" key="2">
    <source>
        <dbReference type="EMBL" id="CAB1436979.1"/>
    </source>
</evidence>
<accession>A0A9N7UUC7</accession>
<keyword evidence="3" id="KW-1185">Reference proteome</keyword>
<feature type="region of interest" description="Disordered" evidence="1">
    <location>
        <begin position="13"/>
        <end position="40"/>
    </location>
</feature>
<organism evidence="2 3">
    <name type="scientific">Pleuronectes platessa</name>
    <name type="common">European plaice</name>
    <dbReference type="NCBI Taxonomy" id="8262"/>
    <lineage>
        <taxon>Eukaryota</taxon>
        <taxon>Metazoa</taxon>
        <taxon>Chordata</taxon>
        <taxon>Craniata</taxon>
        <taxon>Vertebrata</taxon>
        <taxon>Euteleostomi</taxon>
        <taxon>Actinopterygii</taxon>
        <taxon>Neopterygii</taxon>
        <taxon>Teleostei</taxon>
        <taxon>Neoteleostei</taxon>
        <taxon>Acanthomorphata</taxon>
        <taxon>Carangaria</taxon>
        <taxon>Pleuronectiformes</taxon>
        <taxon>Pleuronectoidei</taxon>
        <taxon>Pleuronectidae</taxon>
        <taxon>Pleuronectes</taxon>
    </lineage>
</organism>
<dbReference type="Proteomes" id="UP001153269">
    <property type="component" value="Unassembled WGS sequence"/>
</dbReference>
<protein>
    <submittedName>
        <fullName evidence="2">Uncharacterized protein</fullName>
    </submittedName>
</protein>